<sequence>MAFAKGKKSFIEKELNEQWDGYLRKDLITSTYQIITPQVASSTTKQSGPQQKSYVNHSRNCFLLET</sequence>
<evidence type="ECO:0000313" key="1">
    <source>
        <dbReference type="EMBL" id="CEG33062.1"/>
    </source>
</evidence>
<gene>
    <name evidence="1" type="ORF">BN1180_03234</name>
</gene>
<dbReference type="AlphaFoldDB" id="A0AAN2PID1"/>
<keyword evidence="2" id="KW-1185">Reference proteome</keyword>
<comment type="caution">
    <text evidence="1">The sequence shown here is derived from an EMBL/GenBank/DDBJ whole genome shotgun (WGS) entry which is preliminary data.</text>
</comment>
<dbReference type="Proteomes" id="UP000182110">
    <property type="component" value="Unassembled WGS sequence"/>
</dbReference>
<organism evidence="1 2">
    <name type="scientific">Peribacillus simplex</name>
    <dbReference type="NCBI Taxonomy" id="1478"/>
    <lineage>
        <taxon>Bacteria</taxon>
        <taxon>Bacillati</taxon>
        <taxon>Bacillota</taxon>
        <taxon>Bacilli</taxon>
        <taxon>Bacillales</taxon>
        <taxon>Bacillaceae</taxon>
        <taxon>Peribacillus</taxon>
    </lineage>
</organism>
<dbReference type="EMBL" id="CCXW01000001">
    <property type="protein sequence ID" value="CEG33062.1"/>
    <property type="molecule type" value="Genomic_DNA"/>
</dbReference>
<proteinExistence type="predicted"/>
<name>A0AAN2PID1_9BACI</name>
<evidence type="ECO:0000313" key="2">
    <source>
        <dbReference type="Proteomes" id="UP000182110"/>
    </source>
</evidence>
<protein>
    <submittedName>
        <fullName evidence="1">Ger(X)C family germination protein</fullName>
    </submittedName>
</protein>
<accession>A0AAN2PID1</accession>
<reference evidence="1 2" key="1">
    <citation type="journal article" date="2014" name="Genome Announc.">
        <title>Genome Sequence of Bacillus simplex Strain P558, Isolated from a Human Fecal Sample.</title>
        <authorList>
            <person name="Croce O."/>
            <person name="Hugon P."/>
            <person name="Lagier J.C."/>
            <person name="Bibi F."/>
            <person name="Robert C."/>
            <person name="Azhar E.I."/>
            <person name="Raoult D."/>
            <person name="Fournier P.E."/>
        </authorList>
    </citation>
    <scope>NUCLEOTIDE SEQUENCE [LARGE SCALE GENOMIC DNA]</scope>
    <source>
        <strain evidence="1 2">P558</strain>
    </source>
</reference>